<dbReference type="Pfam" id="PF07435">
    <property type="entry name" value="YycH"/>
    <property type="match status" value="1"/>
</dbReference>
<evidence type="ECO:0000313" key="2">
    <source>
        <dbReference type="EMBL" id="KRK80927.1"/>
    </source>
</evidence>
<sequence length="425" mass="49250">MIAVITSIVLSFYIWTNTARYQAGRNIDVTTTDTDKNKIPIDQVISPTQVIWQDGTDQRLIYNNEENISMSIQKVMKDWNISEPKEVFKKDGARYQRIIQQDNAIQLVYPTAISVKTLGYLLDSTDLRRAKDYSFDRIIFTLKNKKDNYIYLANDSNYAVYRAKVKDAVSEPILKLARKTNVDLKVRLNLLKHGVFTFYTEPIKMKTYSYVMSGKKDSEYTTALFDSNSDDLVTSQNENIYTYNYGETKRLISDHNKGELTFYDYTDTSVPKDRLSFFQRGYNKAVNLQNSVSNLRLYNADWGEKELTYREYVEGFPIFKKSQFGSIRIKFSRNGTTEYFLNKVLEVPVPSDQSATTLQSTTSILKGIEKAGYSPNDIQDIQIGYQWESEADNEDVIDLTPTYYIKIDGHWKTYSDWSNESAEEE</sequence>
<dbReference type="Proteomes" id="UP000051248">
    <property type="component" value="Unassembled WGS sequence"/>
</dbReference>
<keyword evidence="3" id="KW-1185">Reference proteome</keyword>
<dbReference type="AlphaFoldDB" id="A0A0R1KBC9"/>
<comment type="caution">
    <text evidence="2">The sequence shown here is derived from an EMBL/GenBank/DDBJ whole genome shotgun (WGS) entry which is preliminary data.</text>
</comment>
<accession>A0A0R1KBC9</accession>
<reference evidence="2 3" key="1">
    <citation type="journal article" date="2015" name="Genome Announc.">
        <title>Expanding the biotechnology potential of lactobacilli through comparative genomics of 213 strains and associated genera.</title>
        <authorList>
            <person name="Sun Z."/>
            <person name="Harris H.M."/>
            <person name="McCann A."/>
            <person name="Guo C."/>
            <person name="Argimon S."/>
            <person name="Zhang W."/>
            <person name="Yang X."/>
            <person name="Jeffery I.B."/>
            <person name="Cooney J.C."/>
            <person name="Kagawa T.F."/>
            <person name="Liu W."/>
            <person name="Song Y."/>
            <person name="Salvetti E."/>
            <person name="Wrobel A."/>
            <person name="Rasinkangas P."/>
            <person name="Parkhill J."/>
            <person name="Rea M.C."/>
            <person name="O'Sullivan O."/>
            <person name="Ritari J."/>
            <person name="Douillard F.P."/>
            <person name="Paul Ross R."/>
            <person name="Yang R."/>
            <person name="Briner A.E."/>
            <person name="Felis G.E."/>
            <person name="de Vos W.M."/>
            <person name="Barrangou R."/>
            <person name="Klaenhammer T.R."/>
            <person name="Caufield P.W."/>
            <person name="Cui Y."/>
            <person name="Zhang H."/>
            <person name="O'Toole P.W."/>
        </authorList>
    </citation>
    <scope>NUCLEOTIDE SEQUENCE [LARGE SCALE GENOMIC DNA]</scope>
    <source>
        <strain evidence="2 3">DSM 19682</strain>
    </source>
</reference>
<dbReference type="Gene3D" id="3.10.450.310">
    <property type="match status" value="1"/>
</dbReference>
<evidence type="ECO:0000259" key="1">
    <source>
        <dbReference type="Pfam" id="PF07435"/>
    </source>
</evidence>
<gene>
    <name evidence="2" type="ORF">FD03_GL001062</name>
</gene>
<name>A0A0R1KBC9_9LACO</name>
<organism evidence="2 3">
    <name type="scientific">Companilactobacillus nodensis DSM 19682 = JCM 14932 = NBRC 107160</name>
    <dbReference type="NCBI Taxonomy" id="1423775"/>
    <lineage>
        <taxon>Bacteria</taxon>
        <taxon>Bacillati</taxon>
        <taxon>Bacillota</taxon>
        <taxon>Bacilli</taxon>
        <taxon>Lactobacillales</taxon>
        <taxon>Lactobacillaceae</taxon>
        <taxon>Companilactobacillus</taxon>
    </lineage>
</organism>
<evidence type="ECO:0000313" key="3">
    <source>
        <dbReference type="Proteomes" id="UP000051248"/>
    </source>
</evidence>
<dbReference type="eggNOG" id="COG4863">
    <property type="taxonomic scope" value="Bacteria"/>
</dbReference>
<dbReference type="EMBL" id="AZDZ01000002">
    <property type="protein sequence ID" value="KRK80927.1"/>
    <property type="molecule type" value="Genomic_DNA"/>
</dbReference>
<dbReference type="InterPro" id="IPR009996">
    <property type="entry name" value="YycH"/>
</dbReference>
<dbReference type="PATRIC" id="fig|1423775.4.peg.1090"/>
<proteinExistence type="predicted"/>
<dbReference type="CDD" id="cd15787">
    <property type="entry name" value="YycH_N"/>
    <property type="match status" value="1"/>
</dbReference>
<protein>
    <recommendedName>
        <fullName evidence="1">Regulatory protein YycH domain-containing protein</fullName>
    </recommendedName>
</protein>
<dbReference type="STRING" id="1423775.FD03_GL001062"/>
<feature type="domain" description="Regulatory protein YycH" evidence="1">
    <location>
        <begin position="3"/>
        <end position="413"/>
    </location>
</feature>